<proteinExistence type="predicted"/>
<evidence type="ECO:0000313" key="2">
    <source>
        <dbReference type="Proteomes" id="UP000315750"/>
    </source>
</evidence>
<dbReference type="EMBL" id="CP036278">
    <property type="protein sequence ID" value="QDU55554.1"/>
    <property type="molecule type" value="Genomic_DNA"/>
</dbReference>
<dbReference type="OrthoDB" id="3035322at2"/>
<name>A0A518ALI9_9BACT</name>
<dbReference type="RefSeq" id="WP_145246399.1">
    <property type="nucleotide sequence ID" value="NZ_CP036278.1"/>
</dbReference>
<reference evidence="1 2" key="1">
    <citation type="submission" date="2019-02" db="EMBL/GenBank/DDBJ databases">
        <title>Deep-cultivation of Planctomycetes and their phenomic and genomic characterization uncovers novel biology.</title>
        <authorList>
            <person name="Wiegand S."/>
            <person name="Jogler M."/>
            <person name="Boedeker C."/>
            <person name="Pinto D."/>
            <person name="Vollmers J."/>
            <person name="Rivas-Marin E."/>
            <person name="Kohn T."/>
            <person name="Peeters S.H."/>
            <person name="Heuer A."/>
            <person name="Rast P."/>
            <person name="Oberbeckmann S."/>
            <person name="Bunk B."/>
            <person name="Jeske O."/>
            <person name="Meyerdierks A."/>
            <person name="Storesund J.E."/>
            <person name="Kallscheuer N."/>
            <person name="Luecker S."/>
            <person name="Lage O.M."/>
            <person name="Pohl T."/>
            <person name="Merkel B.J."/>
            <person name="Hornburger P."/>
            <person name="Mueller R.-W."/>
            <person name="Bruemmer F."/>
            <person name="Labrenz M."/>
            <person name="Spormann A.M."/>
            <person name="Op den Camp H."/>
            <person name="Overmann J."/>
            <person name="Amann R."/>
            <person name="Jetten M.S.M."/>
            <person name="Mascher T."/>
            <person name="Medema M.H."/>
            <person name="Devos D.P."/>
            <person name="Kaster A.-K."/>
            <person name="Ovreas L."/>
            <person name="Rohde M."/>
            <person name="Galperin M.Y."/>
            <person name="Jogler C."/>
        </authorList>
    </citation>
    <scope>NUCLEOTIDE SEQUENCE [LARGE SCALE GENOMIC DNA]</scope>
    <source>
        <strain evidence="1 2">Pan181</strain>
    </source>
</reference>
<dbReference type="InterPro" id="IPR029013">
    <property type="entry name" value="HP0062-like_sf"/>
</dbReference>
<dbReference type="SUPFAM" id="SSF158414">
    <property type="entry name" value="HP0062-like"/>
    <property type="match status" value="1"/>
</dbReference>
<dbReference type="KEGG" id="amuc:Pan181_17460"/>
<organism evidence="1 2">
    <name type="scientific">Aeoliella mucimassa</name>
    <dbReference type="NCBI Taxonomy" id="2527972"/>
    <lineage>
        <taxon>Bacteria</taxon>
        <taxon>Pseudomonadati</taxon>
        <taxon>Planctomycetota</taxon>
        <taxon>Planctomycetia</taxon>
        <taxon>Pirellulales</taxon>
        <taxon>Lacipirellulaceae</taxon>
        <taxon>Aeoliella</taxon>
    </lineage>
</organism>
<evidence type="ECO:0008006" key="3">
    <source>
        <dbReference type="Google" id="ProtNLM"/>
    </source>
</evidence>
<dbReference type="Gene3D" id="1.10.287.850">
    <property type="entry name" value="HP0062-like domain"/>
    <property type="match status" value="1"/>
</dbReference>
<gene>
    <name evidence="1" type="ORF">Pan181_17460</name>
</gene>
<dbReference type="Pfam" id="PF06013">
    <property type="entry name" value="WXG100"/>
    <property type="match status" value="1"/>
</dbReference>
<accession>A0A518ALI9</accession>
<keyword evidence="2" id="KW-1185">Reference proteome</keyword>
<protein>
    <recommendedName>
        <fullName evidence="3">WXG100 family type VII secretion target</fullName>
    </recommendedName>
</protein>
<dbReference type="Proteomes" id="UP000315750">
    <property type="component" value="Chromosome"/>
</dbReference>
<sequence>MSQAIVDPNELRRFAANLKKFNAELEAGLTALSGQLHGLSATWRDQEHKKFVEDFEQHIKAIARTMEATNEHAPFLIRKAERIEDYLSQR</sequence>
<evidence type="ECO:0000313" key="1">
    <source>
        <dbReference type="EMBL" id="QDU55554.1"/>
    </source>
</evidence>
<dbReference type="InterPro" id="IPR010310">
    <property type="entry name" value="T7SS_ESAT-6-like"/>
</dbReference>
<dbReference type="AlphaFoldDB" id="A0A518ALI9"/>